<dbReference type="Gene3D" id="3.30.70.100">
    <property type="match status" value="1"/>
</dbReference>
<proteinExistence type="predicted"/>
<dbReference type="InterPro" id="IPR006121">
    <property type="entry name" value="HMA_dom"/>
</dbReference>
<dbReference type="Pfam" id="PF00403">
    <property type="entry name" value="HMA"/>
    <property type="match status" value="1"/>
</dbReference>
<dbReference type="EMBL" id="LVLJ01002667">
    <property type="protein sequence ID" value="OAE24265.1"/>
    <property type="molecule type" value="Genomic_DNA"/>
</dbReference>
<feature type="domain" description="HMA" evidence="2">
    <location>
        <begin position="41"/>
        <end position="104"/>
    </location>
</feature>
<dbReference type="AlphaFoldDB" id="A0A176VVU8"/>
<dbReference type="PANTHER" id="PTHR22814">
    <property type="entry name" value="COPPER TRANSPORT PROTEIN ATOX1-RELATED"/>
    <property type="match status" value="1"/>
</dbReference>
<keyword evidence="4" id="KW-1185">Reference proteome</keyword>
<dbReference type="PANTHER" id="PTHR22814:SF336">
    <property type="entry name" value="HEAVY METAL-ASSOCIATED ISOPRENYLATED PLANT PROTEIN 23"/>
    <property type="match status" value="1"/>
</dbReference>
<evidence type="ECO:0000259" key="2">
    <source>
        <dbReference type="PROSITE" id="PS50846"/>
    </source>
</evidence>
<accession>A0A176VVU8</accession>
<keyword evidence="1" id="KW-0479">Metal-binding</keyword>
<reference evidence="3" key="1">
    <citation type="submission" date="2016-03" db="EMBL/GenBank/DDBJ databases">
        <title>Mechanisms controlling the formation of the plant cell surface in tip-growing cells are functionally conserved among land plants.</title>
        <authorList>
            <person name="Honkanen S."/>
            <person name="Jones V.A."/>
            <person name="Morieri G."/>
            <person name="Champion C."/>
            <person name="Hetherington A.J."/>
            <person name="Kelly S."/>
            <person name="Saint-Marcoux D."/>
            <person name="Proust H."/>
            <person name="Prescott H."/>
            <person name="Dolan L."/>
        </authorList>
    </citation>
    <scope>NUCLEOTIDE SEQUENCE [LARGE SCALE GENOMIC DNA]</scope>
    <source>
        <tissue evidence="3">Whole gametophyte</tissue>
    </source>
</reference>
<comment type="caution">
    <text evidence="3">The sequence shown here is derived from an EMBL/GenBank/DDBJ whole genome shotgun (WGS) entry which is preliminary data.</text>
</comment>
<organism evidence="3 4">
    <name type="scientific">Marchantia polymorpha subsp. ruderalis</name>
    <dbReference type="NCBI Taxonomy" id="1480154"/>
    <lineage>
        <taxon>Eukaryota</taxon>
        <taxon>Viridiplantae</taxon>
        <taxon>Streptophyta</taxon>
        <taxon>Embryophyta</taxon>
        <taxon>Marchantiophyta</taxon>
        <taxon>Marchantiopsida</taxon>
        <taxon>Marchantiidae</taxon>
        <taxon>Marchantiales</taxon>
        <taxon>Marchantiaceae</taxon>
        <taxon>Marchantia</taxon>
    </lineage>
</organism>
<dbReference type="Proteomes" id="UP000077202">
    <property type="component" value="Unassembled WGS sequence"/>
</dbReference>
<gene>
    <name evidence="3" type="ORF">AXG93_1528s1150</name>
</gene>
<dbReference type="CDD" id="cd00371">
    <property type="entry name" value="HMA"/>
    <property type="match status" value="1"/>
</dbReference>
<dbReference type="InterPro" id="IPR036163">
    <property type="entry name" value="HMA_dom_sf"/>
</dbReference>
<evidence type="ECO:0000313" key="4">
    <source>
        <dbReference type="Proteomes" id="UP000077202"/>
    </source>
</evidence>
<name>A0A176VVU8_MARPO</name>
<evidence type="ECO:0000256" key="1">
    <source>
        <dbReference type="ARBA" id="ARBA00022723"/>
    </source>
</evidence>
<evidence type="ECO:0000313" key="3">
    <source>
        <dbReference type="EMBL" id="OAE24265.1"/>
    </source>
</evidence>
<sequence length="250" mass="28409">MPSFLFSGHARVWNVSPNALSDTGRQAEKKTQESATRDEKNGVIELRVPLCCEDCVEKIHRKMKGMDGVDCVECDQEKQKVVVRGDAKPQEVLRRVKQYPNQAQWLRRWDMLSSDLNDSLDSAPSAYPVGELNLEHRVYRHVNVKASYRSICNHKMSRSPAQSRRLTAFQRFDTSRVLRSVIDMADYNHVLGDDDCPPWLTAMQEVAGEPAQFIISIANGIQTGDYVIYALKMKILAAISPPKWQGLFIE</sequence>
<dbReference type="PROSITE" id="PS50846">
    <property type="entry name" value="HMA_2"/>
    <property type="match status" value="1"/>
</dbReference>
<dbReference type="GO" id="GO:0046872">
    <property type="term" value="F:metal ion binding"/>
    <property type="evidence" value="ECO:0007669"/>
    <property type="project" value="UniProtKB-KW"/>
</dbReference>
<dbReference type="SUPFAM" id="SSF55008">
    <property type="entry name" value="HMA, heavy metal-associated domain"/>
    <property type="match status" value="1"/>
</dbReference>
<protein>
    <recommendedName>
        <fullName evidence="2">HMA domain-containing protein</fullName>
    </recommendedName>
</protein>